<reference evidence="2" key="1">
    <citation type="journal article" date="2019" name="Environ. Microbiol.">
        <title>Fungal ecological strategies reflected in gene transcription - a case study of two litter decomposers.</title>
        <authorList>
            <person name="Barbi F."/>
            <person name="Kohler A."/>
            <person name="Barry K."/>
            <person name="Baskaran P."/>
            <person name="Daum C."/>
            <person name="Fauchery L."/>
            <person name="Ihrmark K."/>
            <person name="Kuo A."/>
            <person name="LaButti K."/>
            <person name="Lipzen A."/>
            <person name="Morin E."/>
            <person name="Grigoriev I.V."/>
            <person name="Henrissat B."/>
            <person name="Lindahl B."/>
            <person name="Martin F."/>
        </authorList>
    </citation>
    <scope>NUCLEOTIDE SEQUENCE</scope>
    <source>
        <strain evidence="2">JB14</strain>
    </source>
</reference>
<feature type="signal peptide" evidence="1">
    <location>
        <begin position="1"/>
        <end position="27"/>
    </location>
</feature>
<protein>
    <recommendedName>
        <fullName evidence="4">Cellobiose dehydrogenase cytochrome domain-containing protein</fullName>
    </recommendedName>
</protein>
<dbReference type="AlphaFoldDB" id="A0A6A4HFF6"/>
<evidence type="ECO:0000313" key="2">
    <source>
        <dbReference type="EMBL" id="KAE9396540.1"/>
    </source>
</evidence>
<evidence type="ECO:0000256" key="1">
    <source>
        <dbReference type="SAM" id="SignalP"/>
    </source>
</evidence>
<sequence length="201" mass="21653">MLSSRLLSIICTAFGISMLASHQGVHAIFPNDISIVVPTFQPVYDVTIILVPNITQYFVPGPFGGRAFIGFLGGNLTNSSTGELEAEILPGVGGEFGILSASNGKFYVDVSFALQWTDDQTFAFVKQQGIGSQLRRSNIICHTYRSLHDSRMETNSASRQGIAENVLLLSILILTESSTPDGTIGYGRIFTKTSPDPTISS</sequence>
<dbReference type="Proteomes" id="UP000799118">
    <property type="component" value="Unassembled WGS sequence"/>
</dbReference>
<name>A0A6A4HFF6_9AGAR</name>
<keyword evidence="3" id="KW-1185">Reference proteome</keyword>
<organism evidence="2 3">
    <name type="scientific">Gymnopus androsaceus JB14</name>
    <dbReference type="NCBI Taxonomy" id="1447944"/>
    <lineage>
        <taxon>Eukaryota</taxon>
        <taxon>Fungi</taxon>
        <taxon>Dikarya</taxon>
        <taxon>Basidiomycota</taxon>
        <taxon>Agaricomycotina</taxon>
        <taxon>Agaricomycetes</taxon>
        <taxon>Agaricomycetidae</taxon>
        <taxon>Agaricales</taxon>
        <taxon>Marasmiineae</taxon>
        <taxon>Omphalotaceae</taxon>
        <taxon>Gymnopus</taxon>
    </lineage>
</organism>
<dbReference type="EMBL" id="ML769512">
    <property type="protein sequence ID" value="KAE9396540.1"/>
    <property type="molecule type" value="Genomic_DNA"/>
</dbReference>
<keyword evidence="1" id="KW-0732">Signal</keyword>
<dbReference type="Gene3D" id="2.40.160.20">
    <property type="match status" value="1"/>
</dbReference>
<gene>
    <name evidence="2" type="ORF">BT96DRAFT_1039956</name>
</gene>
<evidence type="ECO:0000313" key="3">
    <source>
        <dbReference type="Proteomes" id="UP000799118"/>
    </source>
</evidence>
<accession>A0A6A4HFF6</accession>
<evidence type="ECO:0008006" key="4">
    <source>
        <dbReference type="Google" id="ProtNLM"/>
    </source>
</evidence>
<proteinExistence type="predicted"/>
<feature type="chain" id="PRO_5025490849" description="Cellobiose dehydrogenase cytochrome domain-containing protein" evidence="1">
    <location>
        <begin position="28"/>
        <end position="201"/>
    </location>
</feature>
<dbReference type="OrthoDB" id="5231894at2759"/>